<dbReference type="FunFam" id="1.20.120.1080:FF:000002">
    <property type="entry name" value="Putative ATP-dependent RNA helicase DHX36"/>
    <property type="match status" value="1"/>
</dbReference>
<dbReference type="STRING" id="578458.D8PQ61"/>
<dbReference type="Proteomes" id="UP000007431">
    <property type="component" value="Unassembled WGS sequence"/>
</dbReference>
<dbReference type="PANTHER" id="PTHR18934">
    <property type="entry name" value="ATP-DEPENDENT RNA HELICASE"/>
    <property type="match status" value="1"/>
</dbReference>
<evidence type="ECO:0000256" key="1">
    <source>
        <dbReference type="ARBA" id="ARBA00010476"/>
    </source>
</evidence>
<evidence type="ECO:0000313" key="10">
    <source>
        <dbReference type="EMBL" id="EFJ02384.1"/>
    </source>
</evidence>
<dbReference type="InterPro" id="IPR004640">
    <property type="entry name" value="HscB"/>
</dbReference>
<dbReference type="Pfam" id="PF07743">
    <property type="entry name" value="HSCB_C"/>
    <property type="match status" value="1"/>
</dbReference>
<dbReference type="EMBL" id="GL377302">
    <property type="protein sequence ID" value="EFJ02384.1"/>
    <property type="molecule type" value="Genomic_DNA"/>
</dbReference>
<dbReference type="CDD" id="cd17917">
    <property type="entry name" value="DEXHc_RHA-like"/>
    <property type="match status" value="1"/>
</dbReference>
<keyword evidence="5" id="KW-0067">ATP-binding</keyword>
<dbReference type="InterPro" id="IPR001650">
    <property type="entry name" value="Helicase_C-like"/>
</dbReference>
<keyword evidence="2" id="KW-0547">Nucleotide-binding</keyword>
<dbReference type="Gene3D" id="1.20.120.1080">
    <property type="match status" value="1"/>
</dbReference>
<dbReference type="Pfam" id="PF00270">
    <property type="entry name" value="DEAD"/>
    <property type="match status" value="1"/>
</dbReference>
<dbReference type="GO" id="GO:0005524">
    <property type="term" value="F:ATP binding"/>
    <property type="evidence" value="ECO:0007669"/>
    <property type="project" value="UniProtKB-KW"/>
</dbReference>
<organism evidence="11">
    <name type="scientific">Schizophyllum commune (strain H4-8 / FGSC 9210)</name>
    <name type="common">Split gill fungus</name>
    <dbReference type="NCBI Taxonomy" id="578458"/>
    <lineage>
        <taxon>Eukaryota</taxon>
        <taxon>Fungi</taxon>
        <taxon>Dikarya</taxon>
        <taxon>Basidiomycota</taxon>
        <taxon>Agaricomycotina</taxon>
        <taxon>Agaricomycetes</taxon>
        <taxon>Agaricomycetidae</taxon>
        <taxon>Agaricales</taxon>
        <taxon>Schizophyllaceae</taxon>
        <taxon>Schizophyllum</taxon>
    </lineage>
</organism>
<evidence type="ECO:0000256" key="6">
    <source>
        <dbReference type="ARBA" id="ARBA00023186"/>
    </source>
</evidence>
<protein>
    <recommendedName>
        <fullName evidence="12">P-loop containing nucleoside triphosphate hydrolase protein</fullName>
    </recommendedName>
</protein>
<dbReference type="OMA" id="HPHQTVE"/>
<evidence type="ECO:0000259" key="9">
    <source>
        <dbReference type="PROSITE" id="PS51194"/>
    </source>
</evidence>
<dbReference type="CDD" id="cd18791">
    <property type="entry name" value="SF2_C_RHA"/>
    <property type="match status" value="1"/>
</dbReference>
<dbReference type="InterPro" id="IPR009073">
    <property type="entry name" value="HscB_oligo_C"/>
</dbReference>
<dbReference type="GO" id="GO:0051259">
    <property type="term" value="P:protein complex oligomerization"/>
    <property type="evidence" value="ECO:0007669"/>
    <property type="project" value="InterPro"/>
</dbReference>
<dbReference type="SUPFAM" id="SSF52540">
    <property type="entry name" value="P-loop containing nucleoside triphosphate hydrolases"/>
    <property type="match status" value="1"/>
</dbReference>
<dbReference type="InterPro" id="IPR011545">
    <property type="entry name" value="DEAD/DEAH_box_helicase_dom"/>
</dbReference>
<proteinExistence type="inferred from homology"/>
<dbReference type="Gene3D" id="1.20.1280.20">
    <property type="entry name" value="HscB, C-terminal domain"/>
    <property type="match status" value="1"/>
</dbReference>
<dbReference type="HOGENOM" id="CLU_001832_1_1_1"/>
<dbReference type="GO" id="GO:0016787">
    <property type="term" value="F:hydrolase activity"/>
    <property type="evidence" value="ECO:0007669"/>
    <property type="project" value="UniProtKB-KW"/>
</dbReference>
<dbReference type="GO" id="GO:0001671">
    <property type="term" value="F:ATPase activator activity"/>
    <property type="evidence" value="ECO:0007669"/>
    <property type="project" value="InterPro"/>
</dbReference>
<evidence type="ECO:0000313" key="11">
    <source>
        <dbReference type="Proteomes" id="UP000007431"/>
    </source>
</evidence>
<dbReference type="GO" id="GO:0044571">
    <property type="term" value="P:[2Fe-2S] cluster assembly"/>
    <property type="evidence" value="ECO:0007669"/>
    <property type="project" value="InterPro"/>
</dbReference>
<dbReference type="Pfam" id="PF21010">
    <property type="entry name" value="HA2_C"/>
    <property type="match status" value="1"/>
</dbReference>
<dbReference type="InParanoid" id="D8PQ61"/>
<gene>
    <name evidence="10" type="ORF">SCHCODRAFT_255495</name>
</gene>
<keyword evidence="6" id="KW-0143">Chaperone</keyword>
<dbReference type="Pfam" id="PF00271">
    <property type="entry name" value="Helicase_C"/>
    <property type="match status" value="1"/>
</dbReference>
<sequence length="1393" mass="155873">MAQTVSAQINKAYQTLLNPLSRAEYILERNGMQVDEHDHVDDMEFIGQIMMARESIEDAQGVEEVNTAAEEAAEQISECLKNIEIQSAAQDWAGMKDSTVRLKYWEGIQRAAEQWKENHTRRLLMQSSLAQKATVNAAAGSSASSSLKRPYAHAAQADESAPKHRRTSAPKDSASKKHMPPSNSHYDRSFGGYNARHRRGGGGGGGGGGGRRGQRGPQQNIQSWPVYNREYIEKHHKTRDLPPKYYDNPKSHLGNRFKNLRYETIEWVPADSPNTKLFRSRVALPTEHEIVGVGDAPTKLESHNNAALCAAYQADGLGELFVEDITQITLSDGSVVDVEKARSFIDYYCRRYNFDKPEIVEEQGTKGGMVCWDAMMLINGSKVGIGHGTNRKAATIACYLDVTAYLEKCDPELWKTYVQAAKTGADLGLAPKVYFTMSNALDNDLRDLCHDIKKSNLYRNRPSVAAVTAPAAPPAWSASRTASDATIQSKSKLLSERRQAYLENPKLDKMRKTRAALPVYTKAEDLIKHIEENDVTICMAATGSGKTTQIPQLILDHHIDKGEGARCNIICTQPRRLAAISVADRVAKERGETVGQSVGYTVRFESRAPEPNGSITFCTIGVFLKKLQSGLVGNSAGSEWLDTVQYIIVDEVHERDVDTDLMLVVLKRILADRRARGKPMKVILMSATIDPTLFQTYLPDQTGQPAKVIEIPGRSFPVQQTFIDEFGPKLASDPRLRWVFQDDQVQKFLVHEFGPDRARAMFSVSLNKPSNIKEDDLDVPIPVVCATIQHVLEKSDDGHVLVFLPGWDEIQSVTRMLTNPRNGSWRLPFGNSSKYTIHALHSSVPLAEQQVIFEPPPEGVRRIILSTNIAETSVTIPDVVYVVDSGRHRENRYDPDRHMSRLVNAWVGLSNLNQRAGRAGRHRPGEYYGILSEAHKSRLATHQTVEMKRVDLSNVVMHIKALHFPDMTTEEVLERTIEPPPADRVAAAMDDLRLVGALDEKKDLTALGRVLLQIPCDVQIGRLLLYGSFFRCLDQALTLAAIMSNRDPFVAPMHLKEEARQAKDSWADREFRSDVLAALKAYNAWWDIQKNGEYVRANRFCVDNFLSKPTLVQMQKEKTHLYDSMRRAGVLDVSAGGSASFTRHGDVPSELNVNGGSMPLLTALITLACQPKYALRIKDKIYRTAMEKNVLMHPSSVNDRKRLTDHETHERMLYAFIEKRMGTGGNQMSIVNTTRIDLLTYILFGASKTELTPRGLECDGWLPIVGNLDALEDTQRLKELFMGCMLRVYQGILMRRRVNRKLIAKQEAARHYDDIDRESDDDDEDEDADKNYALTPLEVQELDLLTRDVVRLLNDFAGERIGVQSVPNSVPGTPAMSPRSFGGRRPLPGETRS</sequence>
<dbReference type="VEuPathDB" id="FungiDB:SCHCODRAFT_02611632"/>
<keyword evidence="3" id="KW-0378">Hydrolase</keyword>
<keyword evidence="11" id="KW-1185">Reference proteome</keyword>
<evidence type="ECO:0000256" key="2">
    <source>
        <dbReference type="ARBA" id="ARBA00022741"/>
    </source>
</evidence>
<dbReference type="GO" id="GO:0003723">
    <property type="term" value="F:RNA binding"/>
    <property type="evidence" value="ECO:0007669"/>
    <property type="project" value="TreeGrafter"/>
</dbReference>
<dbReference type="SMART" id="SM00490">
    <property type="entry name" value="HELICc"/>
    <property type="match status" value="1"/>
</dbReference>
<keyword evidence="4" id="KW-0347">Helicase</keyword>
<evidence type="ECO:0008006" key="12">
    <source>
        <dbReference type="Google" id="ProtNLM"/>
    </source>
</evidence>
<dbReference type="SUPFAM" id="SSF47144">
    <property type="entry name" value="HSC20 (HSCB), C-terminal oligomerisation domain"/>
    <property type="match status" value="1"/>
</dbReference>
<accession>D8PQ61</accession>
<dbReference type="InterPro" id="IPR014001">
    <property type="entry name" value="Helicase_ATP-bd"/>
</dbReference>
<evidence type="ECO:0000256" key="7">
    <source>
        <dbReference type="SAM" id="MobiDB-lite"/>
    </source>
</evidence>
<feature type="domain" description="Helicase ATP-binding" evidence="8">
    <location>
        <begin position="527"/>
        <end position="707"/>
    </location>
</feature>
<dbReference type="GO" id="GO:0051087">
    <property type="term" value="F:protein-folding chaperone binding"/>
    <property type="evidence" value="ECO:0007669"/>
    <property type="project" value="InterPro"/>
</dbReference>
<dbReference type="Gene3D" id="1.10.287.110">
    <property type="entry name" value="DnaJ domain"/>
    <property type="match status" value="1"/>
</dbReference>
<evidence type="ECO:0000259" key="8">
    <source>
        <dbReference type="PROSITE" id="PS51192"/>
    </source>
</evidence>
<dbReference type="PROSITE" id="PS51192">
    <property type="entry name" value="HELICASE_ATP_BIND_1"/>
    <property type="match status" value="1"/>
</dbReference>
<dbReference type="InterPro" id="IPR027417">
    <property type="entry name" value="P-loop_NTPase"/>
</dbReference>
<evidence type="ECO:0000256" key="3">
    <source>
        <dbReference type="ARBA" id="ARBA00022801"/>
    </source>
</evidence>
<feature type="non-terminal residue" evidence="10">
    <location>
        <position position="1393"/>
    </location>
</feature>
<dbReference type="InterPro" id="IPR036869">
    <property type="entry name" value="J_dom_sf"/>
</dbReference>
<evidence type="ECO:0000256" key="4">
    <source>
        <dbReference type="ARBA" id="ARBA00022806"/>
    </source>
</evidence>
<feature type="region of interest" description="Disordered" evidence="7">
    <location>
        <begin position="140"/>
        <end position="225"/>
    </location>
</feature>
<dbReference type="SMART" id="SM00487">
    <property type="entry name" value="DEXDc"/>
    <property type="match status" value="1"/>
</dbReference>
<dbReference type="InterPro" id="IPR007502">
    <property type="entry name" value="Helicase-assoc_dom"/>
</dbReference>
<dbReference type="PROSITE" id="PS51194">
    <property type="entry name" value="HELICASE_CTER"/>
    <property type="match status" value="1"/>
</dbReference>
<feature type="compositionally biased region" description="Gly residues" evidence="7">
    <location>
        <begin position="201"/>
        <end position="211"/>
    </location>
</feature>
<feature type="domain" description="Helicase C-terminal" evidence="9">
    <location>
        <begin position="787"/>
        <end position="963"/>
    </location>
</feature>
<feature type="region of interest" description="Disordered" evidence="7">
    <location>
        <begin position="1363"/>
        <end position="1393"/>
    </location>
</feature>
<dbReference type="GO" id="GO:0004386">
    <property type="term" value="F:helicase activity"/>
    <property type="evidence" value="ECO:0007669"/>
    <property type="project" value="UniProtKB-KW"/>
</dbReference>
<comment type="similarity">
    <text evidence="1">Belongs to the HscB family.</text>
</comment>
<dbReference type="VEuPathDB" id="FungiDB:SCHCODRAFT_02611626"/>
<evidence type="ECO:0000256" key="5">
    <source>
        <dbReference type="ARBA" id="ARBA00022840"/>
    </source>
</evidence>
<dbReference type="PANTHER" id="PTHR18934:SF203">
    <property type="entry name" value="ATP-DEPENDENT RNA HELICASE A"/>
    <property type="match status" value="1"/>
</dbReference>
<name>D8PQ61_SCHCM</name>
<dbReference type="NCBIfam" id="TIGR00714">
    <property type="entry name" value="hscB"/>
    <property type="match status" value="1"/>
</dbReference>
<dbReference type="InterPro" id="IPR036386">
    <property type="entry name" value="HscB_C_sf"/>
</dbReference>
<reference evidence="10 11" key="1">
    <citation type="journal article" date="2010" name="Nat. Biotechnol.">
        <title>Genome sequence of the model mushroom Schizophyllum commune.</title>
        <authorList>
            <person name="Ohm R.A."/>
            <person name="de Jong J.F."/>
            <person name="Lugones L.G."/>
            <person name="Aerts A."/>
            <person name="Kothe E."/>
            <person name="Stajich J.E."/>
            <person name="de Vries R.P."/>
            <person name="Record E."/>
            <person name="Levasseur A."/>
            <person name="Baker S.E."/>
            <person name="Bartholomew K.A."/>
            <person name="Coutinho P.M."/>
            <person name="Erdmann S."/>
            <person name="Fowler T.J."/>
            <person name="Gathman A.C."/>
            <person name="Lombard V."/>
            <person name="Henrissat B."/>
            <person name="Knabe N."/>
            <person name="Kuees U."/>
            <person name="Lilly W.W."/>
            <person name="Lindquist E."/>
            <person name="Lucas S."/>
            <person name="Magnuson J.K."/>
            <person name="Piumi F."/>
            <person name="Raudaskoski M."/>
            <person name="Salamov A."/>
            <person name="Schmutz J."/>
            <person name="Schwarze F.W.M.R."/>
            <person name="vanKuyk P.A."/>
            <person name="Horton J.S."/>
            <person name="Grigoriev I.V."/>
            <person name="Woesten H.A.B."/>
        </authorList>
    </citation>
    <scope>NUCLEOTIDE SEQUENCE [LARGE SCALE GENOMIC DNA]</scope>
    <source>
        <strain evidence="11">H4-8 / FGSC 9210</strain>
    </source>
</reference>
<dbReference type="Gene3D" id="3.40.50.300">
    <property type="entry name" value="P-loop containing nucleotide triphosphate hydrolases"/>
    <property type="match status" value="2"/>
</dbReference>
<dbReference type="SMART" id="SM00847">
    <property type="entry name" value="HA2"/>
    <property type="match status" value="1"/>
</dbReference>
<dbReference type="eggNOG" id="KOG0920">
    <property type="taxonomic scope" value="Eukaryota"/>
</dbReference>